<dbReference type="InterPro" id="IPR036837">
    <property type="entry name" value="Cation_efflux_CTD_sf"/>
</dbReference>
<dbReference type="RefSeq" id="WP_011585084.1">
    <property type="nucleotide sequence ID" value="NC_008255.1"/>
</dbReference>
<feature type="transmembrane region" description="Helical" evidence="9">
    <location>
        <begin position="120"/>
        <end position="144"/>
    </location>
</feature>
<dbReference type="Gene3D" id="3.30.70.1350">
    <property type="entry name" value="Cation efflux protein, cytoplasmic domain"/>
    <property type="match status" value="1"/>
</dbReference>
<comment type="subcellular location">
    <subcellularLocation>
        <location evidence="1">Membrane</location>
        <topology evidence="1">Multi-pass membrane protein</topology>
    </subcellularLocation>
</comment>
<sequence>MEHNHTHHHDHSIILTHVNTAFIVGIILNLLFVVIEAIVGLSVHSLSLLSDAGHNLADVASLALSLLAFRLLKIKSNESYTYGYRKTSILVALFNSMILIASIGAIFYEAAHRFFNPEPLPGQTIAVVAGIGILINAATALMFLRHKEKDLNVKSAYLHLMSDALVSLGLVIGGIIMFYTQWFWIDSVLSMIVAIIILFSTWKLLKDSLRLSLDGVPEYIHIHEIKETALKIAGVKDLHHIHAWAISTTENALTAHLVLDKNTTIADENIIKRELKHELEHKNIHHVTLETERENDPCGAEVC</sequence>
<protein>
    <submittedName>
        <fullName evidence="12">Possible cation efflux system protein</fullName>
    </submittedName>
</protein>
<feature type="domain" description="Cation efflux protein cytoplasmic" evidence="11">
    <location>
        <begin position="218"/>
        <end position="292"/>
    </location>
</feature>
<dbReference type="SUPFAM" id="SSF160240">
    <property type="entry name" value="Cation efflux protein cytoplasmic domain-like"/>
    <property type="match status" value="1"/>
</dbReference>
<evidence type="ECO:0000256" key="9">
    <source>
        <dbReference type="SAM" id="Phobius"/>
    </source>
</evidence>
<dbReference type="InterPro" id="IPR050681">
    <property type="entry name" value="CDF/SLC30A"/>
</dbReference>
<feature type="transmembrane region" description="Helical" evidence="9">
    <location>
        <begin position="182"/>
        <end position="202"/>
    </location>
</feature>
<keyword evidence="3" id="KW-0813">Transport</keyword>
<keyword evidence="13" id="KW-1185">Reference proteome</keyword>
<keyword evidence="8 9" id="KW-0472">Membrane</keyword>
<gene>
    <name evidence="12" type="primary">ybgR</name>
    <name evidence="12" type="ordered locus">CHU_1700</name>
</gene>
<proteinExistence type="inferred from homology"/>
<dbReference type="InterPro" id="IPR027470">
    <property type="entry name" value="Cation_efflux_CTD"/>
</dbReference>
<dbReference type="AlphaFoldDB" id="A0A6N4SRK1"/>
<dbReference type="EMBL" id="CP000383">
    <property type="protein sequence ID" value="ABG58967.1"/>
    <property type="molecule type" value="Genomic_DNA"/>
</dbReference>
<keyword evidence="5" id="KW-0862">Zinc</keyword>
<keyword evidence="4 9" id="KW-0812">Transmembrane</keyword>
<dbReference type="GO" id="GO:0005385">
    <property type="term" value="F:zinc ion transmembrane transporter activity"/>
    <property type="evidence" value="ECO:0007669"/>
    <property type="project" value="TreeGrafter"/>
</dbReference>
<evidence type="ECO:0000313" key="13">
    <source>
        <dbReference type="Proteomes" id="UP000001822"/>
    </source>
</evidence>
<evidence type="ECO:0000256" key="3">
    <source>
        <dbReference type="ARBA" id="ARBA00022448"/>
    </source>
</evidence>
<evidence type="ECO:0000256" key="4">
    <source>
        <dbReference type="ARBA" id="ARBA00022692"/>
    </source>
</evidence>
<dbReference type="InterPro" id="IPR027469">
    <property type="entry name" value="Cation_efflux_TMD_sf"/>
</dbReference>
<evidence type="ECO:0000256" key="8">
    <source>
        <dbReference type="ARBA" id="ARBA00023136"/>
    </source>
</evidence>
<dbReference type="NCBIfam" id="TIGR01297">
    <property type="entry name" value="CDF"/>
    <property type="match status" value="1"/>
</dbReference>
<evidence type="ECO:0000256" key="5">
    <source>
        <dbReference type="ARBA" id="ARBA00022906"/>
    </source>
</evidence>
<evidence type="ECO:0000313" key="12">
    <source>
        <dbReference type="EMBL" id="ABG58967.1"/>
    </source>
</evidence>
<reference evidence="12 13" key="1">
    <citation type="journal article" date="2007" name="Appl. Environ. Microbiol.">
        <title>Genome sequence of the cellulolytic gliding bacterium Cytophaga hutchinsonii.</title>
        <authorList>
            <person name="Xie G."/>
            <person name="Bruce D.C."/>
            <person name="Challacombe J.F."/>
            <person name="Chertkov O."/>
            <person name="Detter J.C."/>
            <person name="Gilna P."/>
            <person name="Han C.S."/>
            <person name="Lucas S."/>
            <person name="Misra M."/>
            <person name="Myers G.L."/>
            <person name="Richardson P."/>
            <person name="Tapia R."/>
            <person name="Thayer N."/>
            <person name="Thompson L.S."/>
            <person name="Brettin T.S."/>
            <person name="Henrissat B."/>
            <person name="Wilson D.B."/>
            <person name="McBride M.J."/>
        </authorList>
    </citation>
    <scope>NUCLEOTIDE SEQUENCE [LARGE SCALE GENOMIC DNA]</scope>
    <source>
        <strain evidence="13">ATCC 33406 / DSM 1761 / CIP 103989 / NBRC 15051 / NCIMB 9469 / D465</strain>
    </source>
</reference>
<dbReference type="InterPro" id="IPR058533">
    <property type="entry name" value="Cation_efflux_TM"/>
</dbReference>
<organism evidence="12 13">
    <name type="scientific">Cytophaga hutchinsonii (strain ATCC 33406 / DSM 1761 / CIP 103989 / NBRC 15051 / NCIMB 9469 / D465)</name>
    <dbReference type="NCBI Taxonomy" id="269798"/>
    <lineage>
        <taxon>Bacteria</taxon>
        <taxon>Pseudomonadati</taxon>
        <taxon>Bacteroidota</taxon>
        <taxon>Cytophagia</taxon>
        <taxon>Cytophagales</taxon>
        <taxon>Cytophagaceae</taxon>
        <taxon>Cytophaga</taxon>
    </lineage>
</organism>
<evidence type="ECO:0000256" key="7">
    <source>
        <dbReference type="ARBA" id="ARBA00023065"/>
    </source>
</evidence>
<dbReference type="SUPFAM" id="SSF161111">
    <property type="entry name" value="Cation efflux protein transmembrane domain-like"/>
    <property type="match status" value="1"/>
</dbReference>
<comment type="similarity">
    <text evidence="2">Belongs to the cation diffusion facilitator (CDF) transporter (TC 2.A.4) family. SLC30A subfamily.</text>
</comment>
<keyword evidence="7" id="KW-0406">Ion transport</keyword>
<evidence type="ECO:0000256" key="6">
    <source>
        <dbReference type="ARBA" id="ARBA00022989"/>
    </source>
</evidence>
<feature type="transmembrane region" description="Helical" evidence="9">
    <location>
        <begin position="156"/>
        <end position="176"/>
    </location>
</feature>
<dbReference type="Proteomes" id="UP000001822">
    <property type="component" value="Chromosome"/>
</dbReference>
<feature type="domain" description="Cation efflux protein transmembrane" evidence="10">
    <location>
        <begin position="23"/>
        <end position="210"/>
    </location>
</feature>
<dbReference type="Pfam" id="PF01545">
    <property type="entry name" value="Cation_efflux"/>
    <property type="match status" value="1"/>
</dbReference>
<dbReference type="InterPro" id="IPR002524">
    <property type="entry name" value="Cation_efflux"/>
</dbReference>
<evidence type="ECO:0000256" key="2">
    <source>
        <dbReference type="ARBA" id="ARBA00008873"/>
    </source>
</evidence>
<feature type="transmembrane region" description="Helical" evidence="9">
    <location>
        <begin position="21"/>
        <end position="46"/>
    </location>
</feature>
<dbReference type="Pfam" id="PF16916">
    <property type="entry name" value="ZT_dimer"/>
    <property type="match status" value="1"/>
</dbReference>
<name>A0A6N4SRK1_CYTH3</name>
<dbReference type="KEGG" id="chu:CHU_1700"/>
<dbReference type="GO" id="GO:0005886">
    <property type="term" value="C:plasma membrane"/>
    <property type="evidence" value="ECO:0007669"/>
    <property type="project" value="TreeGrafter"/>
</dbReference>
<keyword evidence="5" id="KW-0864">Zinc transport</keyword>
<dbReference type="PANTHER" id="PTHR11562:SF17">
    <property type="entry name" value="RE54080P-RELATED"/>
    <property type="match status" value="1"/>
</dbReference>
<feature type="transmembrane region" description="Helical" evidence="9">
    <location>
        <begin position="89"/>
        <end position="108"/>
    </location>
</feature>
<evidence type="ECO:0000259" key="10">
    <source>
        <dbReference type="Pfam" id="PF01545"/>
    </source>
</evidence>
<feature type="transmembrane region" description="Helical" evidence="9">
    <location>
        <begin position="52"/>
        <end position="69"/>
    </location>
</feature>
<dbReference type="Gene3D" id="1.20.1510.10">
    <property type="entry name" value="Cation efflux protein transmembrane domain"/>
    <property type="match status" value="1"/>
</dbReference>
<evidence type="ECO:0000256" key="1">
    <source>
        <dbReference type="ARBA" id="ARBA00004141"/>
    </source>
</evidence>
<keyword evidence="6 9" id="KW-1133">Transmembrane helix</keyword>
<dbReference type="PANTHER" id="PTHR11562">
    <property type="entry name" value="CATION EFFLUX PROTEIN/ ZINC TRANSPORTER"/>
    <property type="match status" value="1"/>
</dbReference>
<accession>A0A6N4SRK1</accession>
<evidence type="ECO:0000259" key="11">
    <source>
        <dbReference type="Pfam" id="PF16916"/>
    </source>
</evidence>